<dbReference type="Pfam" id="PF02517">
    <property type="entry name" value="Rce1-like"/>
    <property type="match status" value="1"/>
</dbReference>
<feature type="transmembrane region" description="Helical" evidence="1">
    <location>
        <begin position="165"/>
        <end position="183"/>
    </location>
</feature>
<reference evidence="3" key="4">
    <citation type="submission" date="2024-05" db="EMBL/GenBank/DDBJ databases">
        <authorList>
            <person name="Sun Q."/>
            <person name="Sedlacek I."/>
        </authorList>
    </citation>
    <scope>NUCLEOTIDE SEQUENCE</scope>
    <source>
        <strain evidence="3">CCM 4175</strain>
    </source>
</reference>
<accession>A0A240BXX7</accession>
<organism evidence="4 5">
    <name type="scientific">Staphylococcus muscae</name>
    <dbReference type="NCBI Taxonomy" id="1294"/>
    <lineage>
        <taxon>Bacteria</taxon>
        <taxon>Bacillati</taxon>
        <taxon>Bacillota</taxon>
        <taxon>Bacilli</taxon>
        <taxon>Bacillales</taxon>
        <taxon>Staphylococcaceae</taxon>
        <taxon>Staphylococcus</taxon>
    </lineage>
</organism>
<dbReference type="InterPro" id="IPR003675">
    <property type="entry name" value="Rce1/LyrA-like_dom"/>
</dbReference>
<dbReference type="GO" id="GO:0006508">
    <property type="term" value="P:proteolysis"/>
    <property type="evidence" value="ECO:0007669"/>
    <property type="project" value="UniProtKB-KW"/>
</dbReference>
<dbReference type="RefSeq" id="WP_095115485.1">
    <property type="nucleotide sequence ID" value="NZ_BMCB01000003.1"/>
</dbReference>
<evidence type="ECO:0000259" key="2">
    <source>
        <dbReference type="Pfam" id="PF02517"/>
    </source>
</evidence>
<keyword evidence="6" id="KW-1185">Reference proteome</keyword>
<evidence type="ECO:0000313" key="6">
    <source>
        <dbReference type="Proteomes" id="UP000652995"/>
    </source>
</evidence>
<keyword evidence="4" id="KW-0378">Hydrolase</keyword>
<proteinExistence type="predicted"/>
<dbReference type="PANTHER" id="PTHR36435:SF1">
    <property type="entry name" value="CAAX AMINO TERMINAL PROTEASE FAMILY PROTEIN"/>
    <property type="match status" value="1"/>
</dbReference>
<reference evidence="4 5" key="2">
    <citation type="submission" date="2017-06" db="EMBL/GenBank/DDBJ databases">
        <authorList>
            <consortium name="Pathogen Informatics"/>
        </authorList>
    </citation>
    <scope>NUCLEOTIDE SEQUENCE [LARGE SCALE GENOMIC DNA]</scope>
    <source>
        <strain evidence="4 5">NCTC13833</strain>
    </source>
</reference>
<feature type="transmembrane region" description="Helical" evidence="1">
    <location>
        <begin position="16"/>
        <end position="39"/>
    </location>
</feature>
<dbReference type="InterPro" id="IPR052710">
    <property type="entry name" value="CAAX_protease"/>
</dbReference>
<protein>
    <submittedName>
        <fullName evidence="3">CAAX amino protease</fullName>
    </submittedName>
    <submittedName>
        <fullName evidence="4">Metal-dependent membrane protease</fullName>
    </submittedName>
</protein>
<reference evidence="3" key="1">
    <citation type="journal article" date="2014" name="Int. J. Syst. Evol. Microbiol.">
        <title>Complete genome of a new Firmicutes species belonging to the dominant human colonic microbiota ('Ruminococcus bicirculans') reveals two chromosomes and a selective capacity to utilize plant glucans.</title>
        <authorList>
            <consortium name="NISC Comparative Sequencing Program"/>
            <person name="Wegmann U."/>
            <person name="Louis P."/>
            <person name="Goesmann A."/>
            <person name="Henrissat B."/>
            <person name="Duncan S.H."/>
            <person name="Flint H.J."/>
        </authorList>
    </citation>
    <scope>NUCLEOTIDE SEQUENCE</scope>
    <source>
        <strain evidence="3">CCM 4175</strain>
    </source>
</reference>
<dbReference type="EMBL" id="LT906464">
    <property type="protein sequence ID" value="SNV99913.1"/>
    <property type="molecule type" value="Genomic_DNA"/>
</dbReference>
<evidence type="ECO:0000256" key="1">
    <source>
        <dbReference type="SAM" id="Phobius"/>
    </source>
</evidence>
<keyword evidence="4" id="KW-0645">Protease</keyword>
<feature type="transmembrane region" description="Helical" evidence="1">
    <location>
        <begin position="189"/>
        <end position="207"/>
    </location>
</feature>
<feature type="transmembrane region" description="Helical" evidence="1">
    <location>
        <begin position="45"/>
        <end position="64"/>
    </location>
</feature>
<evidence type="ECO:0000313" key="3">
    <source>
        <dbReference type="EMBL" id="GGA84664.1"/>
    </source>
</evidence>
<dbReference type="GO" id="GO:0004175">
    <property type="term" value="F:endopeptidase activity"/>
    <property type="evidence" value="ECO:0007669"/>
    <property type="project" value="UniProtKB-ARBA"/>
</dbReference>
<sequence length="236" mass="27004">MFHTSSKVAWRDLSAFVIYILGQITLPFMILTVFTQLNISIPEPIMLMFGIILTSLMVILFLIVSHRQQFRSKLAIQLKNLRQHFKLIVFTYVGYLLSNAIFMTIMTQFPTQWQFKDTGNQNSLMIFFEQPIWLPFVFLGIVILTPMTEELLFRHVLIGELGKKFGVGFMSILSVVSFALLHMQTAHSPLEIIPYLLLGAMFTITYVKSNGNIVVAMVTHMMNNGIAFIAILQQMT</sequence>
<dbReference type="PANTHER" id="PTHR36435">
    <property type="entry name" value="SLR1288 PROTEIN"/>
    <property type="match status" value="1"/>
</dbReference>
<feature type="domain" description="CAAX prenyl protease 2/Lysostaphin resistance protein A-like" evidence="2">
    <location>
        <begin position="132"/>
        <end position="225"/>
    </location>
</feature>
<evidence type="ECO:0000313" key="5">
    <source>
        <dbReference type="Proteomes" id="UP000243706"/>
    </source>
</evidence>
<gene>
    <name evidence="3" type="ORF">GCM10007183_06050</name>
    <name evidence="4" type="ORF">SAMEA4412661_00351</name>
</gene>
<keyword evidence="1" id="KW-1133">Transmembrane helix</keyword>
<dbReference type="KEGG" id="smus:C7J88_08895"/>
<keyword evidence="1" id="KW-0472">Membrane</keyword>
<dbReference type="AlphaFoldDB" id="A0A240BXX7"/>
<keyword evidence="1" id="KW-0812">Transmembrane</keyword>
<feature type="transmembrane region" description="Helical" evidence="1">
    <location>
        <begin position="132"/>
        <end position="153"/>
    </location>
</feature>
<name>A0A240BXX7_9STAP</name>
<dbReference type="Proteomes" id="UP000243706">
    <property type="component" value="Chromosome 1"/>
</dbReference>
<reference evidence="6" key="3">
    <citation type="journal article" date="2019" name="Int. J. Syst. Evol. Microbiol.">
        <title>The Global Catalogue of Microorganisms (GCM) 10K type strain sequencing project: providing services to taxonomists for standard genome sequencing and annotation.</title>
        <authorList>
            <consortium name="The Broad Institute Genomics Platform"/>
            <consortium name="The Broad Institute Genome Sequencing Center for Infectious Disease"/>
            <person name="Wu L."/>
            <person name="Ma J."/>
        </authorList>
    </citation>
    <scope>NUCLEOTIDE SEQUENCE [LARGE SCALE GENOMIC DNA]</scope>
    <source>
        <strain evidence="6">CCM 4175</strain>
    </source>
</reference>
<dbReference type="OrthoDB" id="2394218at2"/>
<evidence type="ECO:0000313" key="4">
    <source>
        <dbReference type="EMBL" id="SNV99913.1"/>
    </source>
</evidence>
<feature type="transmembrane region" description="Helical" evidence="1">
    <location>
        <begin position="85"/>
        <end position="106"/>
    </location>
</feature>
<dbReference type="GO" id="GO:0080120">
    <property type="term" value="P:CAAX-box protein maturation"/>
    <property type="evidence" value="ECO:0007669"/>
    <property type="project" value="UniProtKB-ARBA"/>
</dbReference>
<dbReference type="EMBL" id="BMCB01000003">
    <property type="protein sequence ID" value="GGA84664.1"/>
    <property type="molecule type" value="Genomic_DNA"/>
</dbReference>
<dbReference type="Proteomes" id="UP000652995">
    <property type="component" value="Unassembled WGS sequence"/>
</dbReference>